<dbReference type="PRINTS" id="PR00385">
    <property type="entry name" value="P450"/>
</dbReference>
<proteinExistence type="inferred from homology"/>
<keyword evidence="17" id="KW-0732">Signal</keyword>
<evidence type="ECO:0000256" key="4">
    <source>
        <dbReference type="ARBA" id="ARBA00010617"/>
    </source>
</evidence>
<dbReference type="PROSITE" id="PS00086">
    <property type="entry name" value="CYTOCHROME_P450"/>
    <property type="match status" value="1"/>
</dbReference>
<keyword evidence="7 15" id="KW-0479">Metal-binding</keyword>
<keyword evidence="11 15" id="KW-0408">Iron</keyword>
<dbReference type="GO" id="GO:0005789">
    <property type="term" value="C:endoplasmic reticulum membrane"/>
    <property type="evidence" value="ECO:0007669"/>
    <property type="project" value="UniProtKB-SubCell"/>
</dbReference>
<evidence type="ECO:0000256" key="12">
    <source>
        <dbReference type="ARBA" id="ARBA00023033"/>
    </source>
</evidence>
<evidence type="ECO:0000256" key="5">
    <source>
        <dbReference type="ARBA" id="ARBA00012109"/>
    </source>
</evidence>
<evidence type="ECO:0000256" key="10">
    <source>
        <dbReference type="ARBA" id="ARBA00023002"/>
    </source>
</evidence>
<dbReference type="PRINTS" id="PR00463">
    <property type="entry name" value="EP450I"/>
</dbReference>
<comment type="caution">
    <text evidence="18">The sequence shown here is derived from an EMBL/GenBank/DDBJ whole genome shotgun (WGS) entry which is preliminary data.</text>
</comment>
<evidence type="ECO:0000256" key="8">
    <source>
        <dbReference type="ARBA" id="ARBA00022824"/>
    </source>
</evidence>
<keyword evidence="9" id="KW-0492">Microsome</keyword>
<dbReference type="AlphaFoldDB" id="A0ABD0SE27"/>
<evidence type="ECO:0000256" key="7">
    <source>
        <dbReference type="ARBA" id="ARBA00022723"/>
    </source>
</evidence>
<feature type="chain" id="PRO_5044805608" description="unspecific monooxygenase" evidence="17">
    <location>
        <begin position="21"/>
        <end position="523"/>
    </location>
</feature>
<dbReference type="InterPro" id="IPR002401">
    <property type="entry name" value="Cyt_P450_E_grp-I"/>
</dbReference>
<evidence type="ECO:0000256" key="17">
    <source>
        <dbReference type="SAM" id="SignalP"/>
    </source>
</evidence>
<dbReference type="InterPro" id="IPR036396">
    <property type="entry name" value="Cyt_P450_sf"/>
</dbReference>
<keyword evidence="6 15" id="KW-0349">Heme</keyword>
<evidence type="ECO:0000256" key="15">
    <source>
        <dbReference type="PIRSR" id="PIRSR602401-1"/>
    </source>
</evidence>
<dbReference type="Proteomes" id="UP001549921">
    <property type="component" value="Unassembled WGS sequence"/>
</dbReference>
<comment type="cofactor">
    <cofactor evidence="1 15">
        <name>heme</name>
        <dbReference type="ChEBI" id="CHEBI:30413"/>
    </cofactor>
</comment>
<evidence type="ECO:0000256" key="2">
    <source>
        <dbReference type="ARBA" id="ARBA00004174"/>
    </source>
</evidence>
<feature type="binding site" description="axial binding residue" evidence="15">
    <location>
        <position position="458"/>
    </location>
    <ligand>
        <name>heme</name>
        <dbReference type="ChEBI" id="CHEBI:30413"/>
    </ligand>
    <ligandPart>
        <name>Fe</name>
        <dbReference type="ChEBI" id="CHEBI:18248"/>
    </ligandPart>
</feature>
<evidence type="ECO:0000256" key="3">
    <source>
        <dbReference type="ARBA" id="ARBA00004406"/>
    </source>
</evidence>
<reference evidence="18 19" key="1">
    <citation type="submission" date="2024-06" db="EMBL/GenBank/DDBJ databases">
        <title>A chromosome-level genome assembly of beet webworm, Loxostege sticticalis.</title>
        <authorList>
            <person name="Zhang Y."/>
        </authorList>
    </citation>
    <scope>NUCLEOTIDE SEQUENCE [LARGE SCALE GENOMIC DNA]</scope>
    <source>
        <strain evidence="18">AQ028</strain>
        <tissue evidence="18">Male pupae</tissue>
    </source>
</reference>
<evidence type="ECO:0000313" key="18">
    <source>
        <dbReference type="EMBL" id="KAL0818085.1"/>
    </source>
</evidence>
<keyword evidence="10 16" id="KW-0560">Oxidoreductase</keyword>
<comment type="catalytic activity">
    <reaction evidence="14">
        <text>an organic molecule + reduced [NADPH--hemoprotein reductase] + O2 = an alcohol + oxidized [NADPH--hemoprotein reductase] + H2O + H(+)</text>
        <dbReference type="Rhea" id="RHEA:17149"/>
        <dbReference type="Rhea" id="RHEA-COMP:11964"/>
        <dbReference type="Rhea" id="RHEA-COMP:11965"/>
        <dbReference type="ChEBI" id="CHEBI:15377"/>
        <dbReference type="ChEBI" id="CHEBI:15378"/>
        <dbReference type="ChEBI" id="CHEBI:15379"/>
        <dbReference type="ChEBI" id="CHEBI:30879"/>
        <dbReference type="ChEBI" id="CHEBI:57618"/>
        <dbReference type="ChEBI" id="CHEBI:58210"/>
        <dbReference type="ChEBI" id="CHEBI:142491"/>
        <dbReference type="EC" id="1.14.14.1"/>
    </reaction>
</comment>
<dbReference type="PANTHER" id="PTHR24292">
    <property type="entry name" value="CYTOCHROME P450"/>
    <property type="match status" value="1"/>
</dbReference>
<evidence type="ECO:0000256" key="9">
    <source>
        <dbReference type="ARBA" id="ARBA00022848"/>
    </source>
</evidence>
<evidence type="ECO:0000256" key="6">
    <source>
        <dbReference type="ARBA" id="ARBA00022617"/>
    </source>
</evidence>
<evidence type="ECO:0000256" key="16">
    <source>
        <dbReference type="RuleBase" id="RU000461"/>
    </source>
</evidence>
<dbReference type="Gene3D" id="1.10.630.10">
    <property type="entry name" value="Cytochrome P450"/>
    <property type="match status" value="1"/>
</dbReference>
<evidence type="ECO:0000256" key="1">
    <source>
        <dbReference type="ARBA" id="ARBA00001971"/>
    </source>
</evidence>
<evidence type="ECO:0000313" key="19">
    <source>
        <dbReference type="Proteomes" id="UP001549921"/>
    </source>
</evidence>
<comment type="subcellular location">
    <subcellularLocation>
        <location evidence="3">Endoplasmic reticulum membrane</location>
        <topology evidence="3">Peripheral membrane protein</topology>
    </subcellularLocation>
    <subcellularLocation>
        <location evidence="2">Microsome membrane</location>
        <topology evidence="2">Peripheral membrane protein</topology>
    </subcellularLocation>
</comment>
<sequence>MFVIILLLILISCLTFLITAVKRKHKYWKNKNVPHLEPKSIFGDYKDYILLKKYSGEVSQEICRAFPNSPYVGTFYGTEPALLVKDPEILKLVLTKDFYYFSNREVSKYTHNEIFTQNLFFTYGDRWKVIRQNMTPIFTSAKMKNMFYLIENCCHSLEQLLDYEMSVSDVIEARALTARFTVESIGACAFGFDMNSMEKGSKENPFVVMGRKLLDTSTAQGIKIIGRAIWPAIFYGLGFKTFPTEVDRFFDAFLTKIFKGRDYKPTSRNDFIDCIMNLKLNGYITGDSIKNAKSGGNEKVTLEVDNDLLVSMCVVFFAAGFETSSTTMSYALYELAKNKDALRRAQEEIDNYLEVRGNKLSYDCVTALPFTEACVDETLRLYPVLAILTRELVEDYTFPTGLTLEKEMRIHVPVYHIHHNPEFFPDPESFRPERFLPEERHNIKPYTYMPFGDGPRICIGMRFAKMQVMAGMVTILKKFSVELAEGTPEKLQLDPRSLVTTPVGGLPLKFTIREGWEQRVLKK</sequence>
<dbReference type="GO" id="GO:0046872">
    <property type="term" value="F:metal ion binding"/>
    <property type="evidence" value="ECO:0007669"/>
    <property type="project" value="UniProtKB-KW"/>
</dbReference>
<evidence type="ECO:0000256" key="11">
    <source>
        <dbReference type="ARBA" id="ARBA00023004"/>
    </source>
</evidence>
<dbReference type="Pfam" id="PF00067">
    <property type="entry name" value="p450"/>
    <property type="match status" value="1"/>
</dbReference>
<evidence type="ECO:0000256" key="13">
    <source>
        <dbReference type="ARBA" id="ARBA00023136"/>
    </source>
</evidence>
<evidence type="ECO:0000256" key="14">
    <source>
        <dbReference type="ARBA" id="ARBA00047827"/>
    </source>
</evidence>
<dbReference type="EMBL" id="JBEDNZ010000022">
    <property type="protein sequence ID" value="KAL0818085.1"/>
    <property type="molecule type" value="Genomic_DNA"/>
</dbReference>
<dbReference type="FunFam" id="1.10.630.10:FF:000042">
    <property type="entry name" value="Cytochrome P450"/>
    <property type="match status" value="1"/>
</dbReference>
<dbReference type="GO" id="GO:0016712">
    <property type="term" value="F:oxidoreductase activity, acting on paired donors, with incorporation or reduction of molecular oxygen, reduced flavin or flavoprotein as one donor, and incorporation of one atom of oxygen"/>
    <property type="evidence" value="ECO:0007669"/>
    <property type="project" value="UniProtKB-EC"/>
</dbReference>
<name>A0ABD0SE27_LOXSC</name>
<keyword evidence="8" id="KW-0256">Endoplasmic reticulum</keyword>
<dbReference type="CDD" id="cd11056">
    <property type="entry name" value="CYP6-like"/>
    <property type="match status" value="1"/>
</dbReference>
<protein>
    <recommendedName>
        <fullName evidence="5">unspecific monooxygenase</fullName>
        <ecNumber evidence="5">1.14.14.1</ecNumber>
    </recommendedName>
</protein>
<dbReference type="InterPro" id="IPR050476">
    <property type="entry name" value="Insect_CytP450_Detox"/>
</dbReference>
<keyword evidence="13" id="KW-0472">Membrane</keyword>
<organism evidence="18 19">
    <name type="scientific">Loxostege sticticalis</name>
    <name type="common">Beet webworm moth</name>
    <dbReference type="NCBI Taxonomy" id="481309"/>
    <lineage>
        <taxon>Eukaryota</taxon>
        <taxon>Metazoa</taxon>
        <taxon>Ecdysozoa</taxon>
        <taxon>Arthropoda</taxon>
        <taxon>Hexapoda</taxon>
        <taxon>Insecta</taxon>
        <taxon>Pterygota</taxon>
        <taxon>Neoptera</taxon>
        <taxon>Endopterygota</taxon>
        <taxon>Lepidoptera</taxon>
        <taxon>Glossata</taxon>
        <taxon>Ditrysia</taxon>
        <taxon>Pyraloidea</taxon>
        <taxon>Crambidae</taxon>
        <taxon>Pyraustinae</taxon>
        <taxon>Loxostege</taxon>
    </lineage>
</organism>
<dbReference type="SUPFAM" id="SSF48264">
    <property type="entry name" value="Cytochrome P450"/>
    <property type="match status" value="1"/>
</dbReference>
<feature type="signal peptide" evidence="17">
    <location>
        <begin position="1"/>
        <end position="20"/>
    </location>
</feature>
<comment type="similarity">
    <text evidence="4 16">Belongs to the cytochrome P450 family.</text>
</comment>
<dbReference type="InterPro" id="IPR017972">
    <property type="entry name" value="Cyt_P450_CS"/>
</dbReference>
<keyword evidence="12 16" id="KW-0503">Monooxygenase</keyword>
<gene>
    <name evidence="18" type="ORF">ABMA28_008618</name>
</gene>
<dbReference type="EC" id="1.14.14.1" evidence="5"/>
<dbReference type="InterPro" id="IPR001128">
    <property type="entry name" value="Cyt_P450"/>
</dbReference>
<dbReference type="PANTHER" id="PTHR24292:SF45">
    <property type="entry name" value="CYTOCHROME P450 6G1-RELATED"/>
    <property type="match status" value="1"/>
</dbReference>
<accession>A0ABD0SE27</accession>